<keyword evidence="1" id="KW-0732">Signal</keyword>
<keyword evidence="3" id="KW-1185">Reference proteome</keyword>
<dbReference type="Proteomes" id="UP000591131">
    <property type="component" value="Unassembled WGS sequence"/>
</dbReference>
<feature type="signal peptide" evidence="1">
    <location>
        <begin position="1"/>
        <end position="17"/>
    </location>
</feature>
<dbReference type="EMBL" id="JAAPAO010001821">
    <property type="protein sequence ID" value="KAF4648763.1"/>
    <property type="molecule type" value="Genomic_DNA"/>
</dbReference>
<organism evidence="2 3">
    <name type="scientific">Perkinsus chesapeaki</name>
    <name type="common">Clam parasite</name>
    <name type="synonym">Perkinsus andrewsi</name>
    <dbReference type="NCBI Taxonomy" id="330153"/>
    <lineage>
        <taxon>Eukaryota</taxon>
        <taxon>Sar</taxon>
        <taxon>Alveolata</taxon>
        <taxon>Perkinsozoa</taxon>
        <taxon>Perkinsea</taxon>
        <taxon>Perkinsida</taxon>
        <taxon>Perkinsidae</taxon>
        <taxon>Perkinsus</taxon>
    </lineage>
</organism>
<protein>
    <submittedName>
        <fullName evidence="2">Uncharacterized protein</fullName>
    </submittedName>
</protein>
<comment type="caution">
    <text evidence="2">The sequence shown here is derived from an EMBL/GenBank/DDBJ whole genome shotgun (WGS) entry which is preliminary data.</text>
</comment>
<gene>
    <name evidence="2" type="ORF">FOL47_002845</name>
</gene>
<name>A0A7J6KN70_PERCH</name>
<sequence length="246" mass="28057">MILACITLARLLSVILSDDPTFPAGVYTPRNWTTSDMSVDLTFLDDRTVRYKINHPMGYTWSPLSYPVSMVSSSVVSVRVPQSQLQHYKRFAPGAFEDLGLQVFFYDPMKNRITVNGIARTFQILHSSDPARDPGPVSDVRKPSGVYQGTVANVHVGMQFANGRVRYRLTIANILFSFSLGYEFQMMSSSLIRVWLPHAQLQALHNALPGWQEDYFYMNLGYDPRKDEITFVLKNWYRVILTRTSA</sequence>
<evidence type="ECO:0000313" key="2">
    <source>
        <dbReference type="EMBL" id="KAF4648763.1"/>
    </source>
</evidence>
<proteinExistence type="predicted"/>
<evidence type="ECO:0000256" key="1">
    <source>
        <dbReference type="SAM" id="SignalP"/>
    </source>
</evidence>
<accession>A0A7J6KN70</accession>
<reference evidence="2 3" key="1">
    <citation type="submission" date="2020-04" db="EMBL/GenBank/DDBJ databases">
        <title>Perkinsus chesapeaki whole genome sequence.</title>
        <authorList>
            <person name="Bogema D.R."/>
        </authorList>
    </citation>
    <scope>NUCLEOTIDE SEQUENCE [LARGE SCALE GENOMIC DNA]</scope>
    <source>
        <strain evidence="2">ATCC PRA-425</strain>
    </source>
</reference>
<feature type="non-terminal residue" evidence="2">
    <location>
        <position position="246"/>
    </location>
</feature>
<dbReference type="AlphaFoldDB" id="A0A7J6KN70"/>
<feature type="chain" id="PRO_5029874703" evidence="1">
    <location>
        <begin position="18"/>
        <end position="246"/>
    </location>
</feature>
<evidence type="ECO:0000313" key="3">
    <source>
        <dbReference type="Proteomes" id="UP000591131"/>
    </source>
</evidence>